<organism evidence="1 2">
    <name type="scientific">Candidatus Galligastranaerophilus intestinavium</name>
    <dbReference type="NCBI Taxonomy" id="2840836"/>
    <lineage>
        <taxon>Bacteria</taxon>
        <taxon>Candidatus Galligastranaerophilus</taxon>
    </lineage>
</organism>
<evidence type="ECO:0000313" key="2">
    <source>
        <dbReference type="Proteomes" id="UP000886865"/>
    </source>
</evidence>
<dbReference type="AlphaFoldDB" id="A0A9D1FGW1"/>
<sequence length="380" mass="43689">MRFIAWKINKWFERENIMQVNSLNLFNYYNNSFKGAQPKIQQGQMTEGASSPVQSTTTGTIGALDAAGTTALASIRAQEEKRDYDTIRSTLKYANEDIKQVSSLTSSINKLVQAEADKTVNKFQEKEDDLLRLYCRAWNAFEGTGSIGTVVFRNEYSSAPQTIEEHSQDGKVIRRYNFDKQDGHEFLHIEDGIEQTYGVEKVAQDIYYRDGLILKYQQGVQKFKNGDKSADRVIRLNNGLISWYGNNLQIKKDGTQTMSQYCELENGMLSKYMENWTTSKDGTTEFSLRCDFEDGTALRYMENYKSYKNGTQKINKDINFADGTILRYQKDYENHRGGSKTAQDVAYTNAKPVRIEFTDPITGNTKYFKHIENNWQEITQ</sequence>
<comment type="caution">
    <text evidence="1">The sequence shown here is derived from an EMBL/GenBank/DDBJ whole genome shotgun (WGS) entry which is preliminary data.</text>
</comment>
<dbReference type="Proteomes" id="UP000886865">
    <property type="component" value="Unassembled WGS sequence"/>
</dbReference>
<evidence type="ECO:0000313" key="1">
    <source>
        <dbReference type="EMBL" id="HIS73457.1"/>
    </source>
</evidence>
<proteinExistence type="predicted"/>
<name>A0A9D1FGW1_9BACT</name>
<accession>A0A9D1FGW1</accession>
<reference evidence="1" key="2">
    <citation type="journal article" date="2021" name="PeerJ">
        <title>Extensive microbial diversity within the chicken gut microbiome revealed by metagenomics and culture.</title>
        <authorList>
            <person name="Gilroy R."/>
            <person name="Ravi A."/>
            <person name="Getino M."/>
            <person name="Pursley I."/>
            <person name="Horton D.L."/>
            <person name="Alikhan N.F."/>
            <person name="Baker D."/>
            <person name="Gharbi K."/>
            <person name="Hall N."/>
            <person name="Watson M."/>
            <person name="Adriaenssens E.M."/>
            <person name="Foster-Nyarko E."/>
            <person name="Jarju S."/>
            <person name="Secka A."/>
            <person name="Antonio M."/>
            <person name="Oren A."/>
            <person name="Chaudhuri R.R."/>
            <person name="La Ragione R."/>
            <person name="Hildebrand F."/>
            <person name="Pallen M.J."/>
        </authorList>
    </citation>
    <scope>NUCLEOTIDE SEQUENCE</scope>
    <source>
        <strain evidence="1">CHK152-2871</strain>
    </source>
</reference>
<reference evidence="1" key="1">
    <citation type="submission" date="2020-10" db="EMBL/GenBank/DDBJ databases">
        <authorList>
            <person name="Gilroy R."/>
        </authorList>
    </citation>
    <scope>NUCLEOTIDE SEQUENCE</scope>
    <source>
        <strain evidence="1">CHK152-2871</strain>
    </source>
</reference>
<dbReference type="EMBL" id="DVJQ01000002">
    <property type="protein sequence ID" value="HIS73457.1"/>
    <property type="molecule type" value="Genomic_DNA"/>
</dbReference>
<protein>
    <submittedName>
        <fullName evidence="1">Uncharacterized protein</fullName>
    </submittedName>
</protein>
<gene>
    <name evidence="1" type="ORF">IAA86_00365</name>
</gene>